<keyword evidence="3" id="KW-1185">Reference proteome</keyword>
<dbReference type="PROSITE" id="PS51318">
    <property type="entry name" value="TAT"/>
    <property type="match status" value="1"/>
</dbReference>
<name>A0A506Y2C2_9MICO</name>
<evidence type="ECO:0000256" key="1">
    <source>
        <dbReference type="SAM" id="Phobius"/>
    </source>
</evidence>
<feature type="transmembrane region" description="Helical" evidence="1">
    <location>
        <begin position="15"/>
        <end position="34"/>
    </location>
</feature>
<dbReference type="Proteomes" id="UP000316252">
    <property type="component" value="Unassembled WGS sequence"/>
</dbReference>
<dbReference type="RefSeq" id="WP_141163410.1">
    <property type="nucleotide sequence ID" value="NZ_VHQG01000002.1"/>
</dbReference>
<dbReference type="InterPro" id="IPR006311">
    <property type="entry name" value="TAT_signal"/>
</dbReference>
<proteinExistence type="predicted"/>
<keyword evidence="1" id="KW-0812">Transmembrane</keyword>
<organism evidence="2 3">
    <name type="scientific">Schumannella soli</name>
    <dbReference type="NCBI Taxonomy" id="2590779"/>
    <lineage>
        <taxon>Bacteria</taxon>
        <taxon>Bacillati</taxon>
        <taxon>Actinomycetota</taxon>
        <taxon>Actinomycetes</taxon>
        <taxon>Micrococcales</taxon>
        <taxon>Microbacteriaceae</taxon>
        <taxon>Schumannella</taxon>
    </lineage>
</organism>
<dbReference type="EMBL" id="VHQG01000002">
    <property type="protein sequence ID" value="TPW76053.1"/>
    <property type="molecule type" value="Genomic_DNA"/>
</dbReference>
<comment type="caution">
    <text evidence="2">The sequence shown here is derived from an EMBL/GenBank/DDBJ whole genome shotgun (WGS) entry which is preliminary data.</text>
</comment>
<protein>
    <submittedName>
        <fullName evidence="2">Uncharacterized protein</fullName>
    </submittedName>
</protein>
<dbReference type="OrthoDB" id="9839492at2"/>
<evidence type="ECO:0000313" key="3">
    <source>
        <dbReference type="Proteomes" id="UP000316252"/>
    </source>
</evidence>
<reference evidence="2 3" key="1">
    <citation type="submission" date="2019-06" db="EMBL/GenBank/DDBJ databases">
        <authorList>
            <person name="Li F."/>
        </authorList>
    </citation>
    <scope>NUCLEOTIDE SEQUENCE [LARGE SCALE GENOMIC DNA]</scope>
    <source>
        <strain evidence="2 3">10F1D-1</strain>
    </source>
</reference>
<sequence>MTGRPRIAAGARRHLLAGGVAVASGGMLASLLFFEPFLPGAPAATPVHRVARGDTAEVEGSGFRIGAAGFFTAESDQPVDVPAGYAVLGVLVPITPGSSASPDPGSCDIVLVAPGGPGGVDREWTSEVDPGQYDYGTTRGTRSICQFGDDGEKVTYEGVFLVPDDVYAAASLEIRFTSPKSDGYARSVYRFALPADPVG</sequence>
<keyword evidence="1" id="KW-0472">Membrane</keyword>
<accession>A0A506Y2C2</accession>
<evidence type="ECO:0000313" key="2">
    <source>
        <dbReference type="EMBL" id="TPW76053.1"/>
    </source>
</evidence>
<dbReference type="AlphaFoldDB" id="A0A506Y2C2"/>
<keyword evidence="1" id="KW-1133">Transmembrane helix</keyword>
<gene>
    <name evidence="2" type="ORF">FJ657_09530</name>
</gene>